<keyword evidence="3" id="KW-1185">Reference proteome</keyword>
<evidence type="ECO:0000313" key="3">
    <source>
        <dbReference type="Proteomes" id="UP000277582"/>
    </source>
</evidence>
<dbReference type="AlphaFoldDB" id="A0A429GGV0"/>
<dbReference type="RefSeq" id="WP_125672146.1">
    <property type="nucleotide sequence ID" value="NZ_RCOS01000131.1"/>
</dbReference>
<sequence length="543" mass="62720">MDTNTGAESEEVKFEDLDLVYIIPFDLGAPVEAGDLKELLKRFSERYKMVEGVWIPPKRAWPTPQFVRRKAKELGINAEKIDIKELMKNEKLREEIYRAHAMFRVIFSTDSRACDPEYLELDRYMRLKLTDLNISIKDPGLRLNELKCELYLLLHSAGIGVLTAWIHLNGSFSTDDLIEIEQKLDDAECTIKDPSGDIKEGTLYEFIEQEIIKTLRAAVLFKGEYGSYDAAFDALEKGDITDNKIEEKLRTLSTPVKIVLCIRKHRCSDKCATAEDAVENHLREIAGISGAHIDWRYYREDAARKDLGENLSRDVHYATFVTGGITSLFLGSATLDERLKFVKDKELVYRSGELDLMQPMEFLLLSDMILDVYTSVYRNKFREVRKRRRGETVKPSEIAEIREGLMEGLEEYNNVSLFIVDPNRSIMEHGKERLGLSDKVNVLKSLLEELNDMFRTLYEEETLKEQVELAVRQEDLSRKQVLLTILFGVFGAFQAMEYLEPKLGFPYVLAVTLTIFALICLFYYKLYPYIRGKLHLFRRKKAG</sequence>
<gene>
    <name evidence="2" type="ORF">D6D85_11725</name>
</gene>
<feature type="transmembrane region" description="Helical" evidence="1">
    <location>
        <begin position="505"/>
        <end position="524"/>
    </location>
</feature>
<keyword evidence="1" id="KW-1133">Transmembrane helix</keyword>
<dbReference type="EMBL" id="RCOS01000131">
    <property type="protein sequence ID" value="RSN72997.1"/>
    <property type="molecule type" value="Genomic_DNA"/>
</dbReference>
<keyword evidence="1" id="KW-0812">Transmembrane</keyword>
<name>A0A429GGV0_9CREN</name>
<protein>
    <submittedName>
        <fullName evidence="2">Uncharacterized protein</fullName>
    </submittedName>
</protein>
<keyword evidence="1" id="KW-0472">Membrane</keyword>
<proteinExistence type="predicted"/>
<organism evidence="2 3">
    <name type="scientific">Candidatus Methanodesulfokora washburnensis</name>
    <dbReference type="NCBI Taxonomy" id="2478471"/>
    <lineage>
        <taxon>Archaea</taxon>
        <taxon>Thermoproteota</taxon>
        <taxon>Candidatus Korarchaeia</taxon>
        <taxon>Candidatus Korarchaeia incertae sedis</taxon>
        <taxon>Candidatus Methanodesulfokora</taxon>
    </lineage>
</organism>
<reference evidence="2 3" key="1">
    <citation type="submission" date="2018-10" db="EMBL/GenBank/DDBJ databases">
        <title>Co-occurring genomic capacity for anaerobic methane metabolism and dissimilatory sulfite reduction discovered in the Korarchaeota.</title>
        <authorList>
            <person name="Mckay L.J."/>
            <person name="Dlakic M."/>
            <person name="Fields M.W."/>
            <person name="Delmont T.O."/>
            <person name="Eren A.M."/>
            <person name="Jay Z.J."/>
            <person name="Klingelsmith K.B."/>
            <person name="Rusch D.B."/>
            <person name="Inskeep W.P."/>
        </authorList>
    </citation>
    <scope>NUCLEOTIDE SEQUENCE [LARGE SCALE GENOMIC DNA]</scope>
    <source>
        <strain evidence="2 3">MDKW</strain>
    </source>
</reference>
<evidence type="ECO:0000256" key="1">
    <source>
        <dbReference type="SAM" id="Phobius"/>
    </source>
</evidence>
<dbReference type="Proteomes" id="UP000277582">
    <property type="component" value="Unassembled WGS sequence"/>
</dbReference>
<comment type="caution">
    <text evidence="2">The sequence shown here is derived from an EMBL/GenBank/DDBJ whole genome shotgun (WGS) entry which is preliminary data.</text>
</comment>
<dbReference type="OrthoDB" id="386697at2157"/>
<evidence type="ECO:0000313" key="2">
    <source>
        <dbReference type="EMBL" id="RSN72997.1"/>
    </source>
</evidence>
<accession>A0A429GGV0</accession>